<dbReference type="AlphaFoldDB" id="A0A8H6RG67"/>
<keyword evidence="4" id="KW-1185">Reference proteome</keyword>
<dbReference type="Proteomes" id="UP000660729">
    <property type="component" value="Unassembled WGS sequence"/>
</dbReference>
<accession>A0A8H6RG67</accession>
<evidence type="ECO:0000313" key="4">
    <source>
        <dbReference type="Proteomes" id="UP000660729"/>
    </source>
</evidence>
<gene>
    <name evidence="3" type="ORF">HII31_08759</name>
</gene>
<dbReference type="InterPro" id="IPR001466">
    <property type="entry name" value="Beta-lactam-related"/>
</dbReference>
<feature type="domain" description="Beta-lactamase-like ARB-00930-like C-terminal" evidence="2">
    <location>
        <begin position="397"/>
        <end position="535"/>
    </location>
</feature>
<dbReference type="EMBL" id="JABCIY010000177">
    <property type="protein sequence ID" value="KAF7189937.1"/>
    <property type="molecule type" value="Genomic_DNA"/>
</dbReference>
<dbReference type="InterPro" id="IPR051478">
    <property type="entry name" value="Beta-lactamase-like_AB/R"/>
</dbReference>
<evidence type="ECO:0000259" key="1">
    <source>
        <dbReference type="Pfam" id="PF00144"/>
    </source>
</evidence>
<proteinExistence type="predicted"/>
<reference evidence="3" key="1">
    <citation type="submission" date="2020-04" db="EMBL/GenBank/DDBJ databases">
        <title>Draft genome resource of the tomato pathogen Pseudocercospora fuligena.</title>
        <authorList>
            <person name="Zaccaron A."/>
        </authorList>
    </citation>
    <scope>NUCLEOTIDE SEQUENCE</scope>
    <source>
        <strain evidence="3">PF001</strain>
    </source>
</reference>
<dbReference type="Pfam" id="PF00144">
    <property type="entry name" value="Beta-lactamase"/>
    <property type="match status" value="1"/>
</dbReference>
<dbReference type="InterPro" id="IPR012338">
    <property type="entry name" value="Beta-lactam/transpept-like"/>
</dbReference>
<dbReference type="Pfam" id="PF26335">
    <property type="entry name" value="ARB_00930_C"/>
    <property type="match status" value="1"/>
</dbReference>
<evidence type="ECO:0000259" key="2">
    <source>
        <dbReference type="Pfam" id="PF26335"/>
    </source>
</evidence>
<protein>
    <submittedName>
        <fullName evidence="3">Beta-lactamase-like protein sdnR</fullName>
    </submittedName>
</protein>
<dbReference type="OrthoDB" id="10250282at2759"/>
<dbReference type="Gene3D" id="3.40.710.10">
    <property type="entry name" value="DD-peptidase/beta-lactamase superfamily"/>
    <property type="match status" value="1"/>
</dbReference>
<dbReference type="InterPro" id="IPR058664">
    <property type="entry name" value="ARB_00930-like_C"/>
</dbReference>
<dbReference type="PANTHER" id="PTHR22935:SF97">
    <property type="entry name" value="BETA-LACTAMASE-RELATED DOMAIN-CONTAINING PROTEIN"/>
    <property type="match status" value="1"/>
</dbReference>
<name>A0A8H6RG67_9PEZI</name>
<dbReference type="SUPFAM" id="SSF56601">
    <property type="entry name" value="beta-lactamase/transpeptidase-like"/>
    <property type="match status" value="1"/>
</dbReference>
<organism evidence="3 4">
    <name type="scientific">Pseudocercospora fuligena</name>
    <dbReference type="NCBI Taxonomy" id="685502"/>
    <lineage>
        <taxon>Eukaryota</taxon>
        <taxon>Fungi</taxon>
        <taxon>Dikarya</taxon>
        <taxon>Ascomycota</taxon>
        <taxon>Pezizomycotina</taxon>
        <taxon>Dothideomycetes</taxon>
        <taxon>Dothideomycetidae</taxon>
        <taxon>Mycosphaerellales</taxon>
        <taxon>Mycosphaerellaceae</taxon>
        <taxon>Pseudocercospora</taxon>
    </lineage>
</organism>
<feature type="domain" description="Beta-lactamase-related" evidence="1">
    <location>
        <begin position="55"/>
        <end position="370"/>
    </location>
</feature>
<sequence length="536" mass="59054">MRLRAFDEALDQGIRNGSTEKFGTFPFKDMTFSIGMFSIYDENLLYEYHHTAAEVVNSSAGVHKADANSIYRIGSISKLLTVYIFLIKEGFSRWEHSVAKYVPELADASQNLTSANGILGDWNEVTIGDIAGQLSGAARDLALNDLGGLPGAPELHSDQISECDRFDPVTDAYKECNEQQYLHGLSKVPAMWQPGHTPTYSNAGYALLGLILERITRKSYTSLFQETLIEPLNLTSTTIFAPNATKNAIIPTNDTSSLFSTNLGFLNPSGSIYSTTFDLSKIGRSILNSTLLSRGVTNRWLKPRTFTTDFRPQGGFVGVGEPWEIYISSNTSTKLVVELYTKGGGWGAYFTYLMLIPAYGVGFTFMTASTIQKNNEVLKGLVSLAIDIVLPGLFDAAKAEAKEKFTGTFRGSNETSSVTITTDQYPGLRVQEFMANGVDQLTTPFGVQDGSGKYVDLRLFPNELYCSDSRKVGFTGVWDILPREENDVLTPCSSWNLVDAPTWGSVGLADYVFEVDEMGKAFKVSPKAYRMTLEKR</sequence>
<comment type="caution">
    <text evidence="3">The sequence shown here is derived from an EMBL/GenBank/DDBJ whole genome shotgun (WGS) entry which is preliminary data.</text>
</comment>
<dbReference type="PANTHER" id="PTHR22935">
    <property type="entry name" value="PENICILLIN-BINDING PROTEIN"/>
    <property type="match status" value="1"/>
</dbReference>
<evidence type="ECO:0000313" key="3">
    <source>
        <dbReference type="EMBL" id="KAF7189937.1"/>
    </source>
</evidence>